<evidence type="ECO:0000313" key="2">
    <source>
        <dbReference type="EMBL" id="CCA68857.1"/>
    </source>
</evidence>
<dbReference type="AlphaFoldDB" id="G4TC15"/>
<dbReference type="PANTHER" id="PTHR10695">
    <property type="entry name" value="DEPHOSPHO-COA KINASE-RELATED"/>
    <property type="match status" value="1"/>
</dbReference>
<accession>G4TC15</accession>
<dbReference type="OrthoDB" id="330671at2759"/>
<dbReference type="EMBL" id="CAFZ01000041">
    <property type="protein sequence ID" value="CCA68857.1"/>
    <property type="molecule type" value="Genomic_DNA"/>
</dbReference>
<keyword evidence="3" id="KW-1185">Reference proteome</keyword>
<proteinExistence type="predicted"/>
<dbReference type="InterPro" id="IPR014729">
    <property type="entry name" value="Rossmann-like_a/b/a_fold"/>
</dbReference>
<reference evidence="2 3" key="1">
    <citation type="journal article" date="2011" name="PLoS Pathog.">
        <title>Endophytic Life Strategies Decoded by Genome and Transcriptome Analyses of the Mutualistic Root Symbiont Piriformospora indica.</title>
        <authorList>
            <person name="Zuccaro A."/>
            <person name="Lahrmann U."/>
            <person name="Guldener U."/>
            <person name="Langen G."/>
            <person name="Pfiffi S."/>
            <person name="Biedenkopf D."/>
            <person name="Wong P."/>
            <person name="Samans B."/>
            <person name="Grimm C."/>
            <person name="Basiewicz M."/>
            <person name="Murat C."/>
            <person name="Martin F."/>
            <person name="Kogel K.H."/>
        </authorList>
    </citation>
    <scope>NUCLEOTIDE SEQUENCE [LARGE SCALE GENOMIC DNA]</scope>
    <source>
        <strain evidence="2 3">DSM 11827</strain>
    </source>
</reference>
<name>G4TC15_SERID</name>
<dbReference type="eggNOG" id="KOG3351">
    <property type="taxonomic scope" value="Eukaryota"/>
</dbReference>
<evidence type="ECO:0000313" key="3">
    <source>
        <dbReference type="Proteomes" id="UP000007148"/>
    </source>
</evidence>
<dbReference type="Proteomes" id="UP000007148">
    <property type="component" value="Unassembled WGS sequence"/>
</dbReference>
<dbReference type="OMA" id="GWDPNIQ"/>
<dbReference type="Gene3D" id="3.40.50.620">
    <property type="entry name" value="HUPs"/>
    <property type="match status" value="1"/>
</dbReference>
<dbReference type="GO" id="GO:0004140">
    <property type="term" value="F:dephospho-CoA kinase activity"/>
    <property type="evidence" value="ECO:0007669"/>
    <property type="project" value="TreeGrafter"/>
</dbReference>
<gene>
    <name evidence="2" type="ORF">PIIN_02718</name>
</gene>
<dbReference type="STRING" id="1109443.G4TC15"/>
<organism evidence="2 3">
    <name type="scientific">Serendipita indica (strain DSM 11827)</name>
    <name type="common">Root endophyte fungus</name>
    <name type="synonym">Piriformospora indica</name>
    <dbReference type="NCBI Taxonomy" id="1109443"/>
    <lineage>
        <taxon>Eukaryota</taxon>
        <taxon>Fungi</taxon>
        <taxon>Dikarya</taxon>
        <taxon>Basidiomycota</taxon>
        <taxon>Agaricomycotina</taxon>
        <taxon>Agaricomycetes</taxon>
        <taxon>Sebacinales</taxon>
        <taxon>Serendipitaceae</taxon>
        <taxon>Serendipita</taxon>
    </lineage>
</organism>
<comment type="caution">
    <text evidence="2">The sequence shown here is derived from an EMBL/GenBank/DDBJ whole genome shotgun (WGS) entry which is preliminary data.</text>
</comment>
<dbReference type="InParanoid" id="G4TC15"/>
<evidence type="ECO:0000259" key="1">
    <source>
        <dbReference type="Pfam" id="PF01467"/>
    </source>
</evidence>
<sequence>MAHEEHQCLKKTILVLSISSLQEYRHLGPSIEQATRNTESRLLIILVSPLFDPENGIDPIGSWKEMESFISFVYMRASTVAIALDRVLMSIDVVLHPGNGSLFSNIDGEHATRWEGVYVRENDITTLEALPKWISTIPQLRLRAEGSSPYPSSPSSWENSHRRHGVVALGGTFDHLHAGHKILLSMAAWITAKKIIVGVTDDTLLGKKSHREVLESIGARQDAVRAFLQLFRPQIEAEVVAISDVYGPTATDDDIQALVVSKETISGGQSIAKLRDERGLPSLETFVINVISDDGGGGLIGEEDAERLRTAKMSSTYIRRWIATQTAPRPTPTDA</sequence>
<dbReference type="PANTHER" id="PTHR10695:SF46">
    <property type="entry name" value="BIFUNCTIONAL COENZYME A SYNTHASE-RELATED"/>
    <property type="match status" value="1"/>
</dbReference>
<dbReference type="SUPFAM" id="SSF52374">
    <property type="entry name" value="Nucleotidylyl transferase"/>
    <property type="match status" value="1"/>
</dbReference>
<dbReference type="Pfam" id="PF01467">
    <property type="entry name" value="CTP_transf_like"/>
    <property type="match status" value="1"/>
</dbReference>
<protein>
    <submittedName>
        <fullName evidence="2">Related to ELP2-29 kDa subunit of elongator and elongating RNA polymerase II holoenzyme</fullName>
    </submittedName>
</protein>
<dbReference type="FunCoup" id="G4TC15">
    <property type="interactions" value="23"/>
</dbReference>
<dbReference type="InterPro" id="IPR004821">
    <property type="entry name" value="Cyt_trans-like"/>
</dbReference>
<feature type="domain" description="Cytidyltransferase-like" evidence="1">
    <location>
        <begin position="169"/>
        <end position="320"/>
    </location>
</feature>
<dbReference type="HOGENOM" id="CLU_035272_0_0_1"/>
<dbReference type="GO" id="GO:0015937">
    <property type="term" value="P:coenzyme A biosynthetic process"/>
    <property type="evidence" value="ECO:0007669"/>
    <property type="project" value="TreeGrafter"/>
</dbReference>